<proteinExistence type="predicted"/>
<dbReference type="Proteomes" id="UP000198775">
    <property type="component" value="Unassembled WGS sequence"/>
</dbReference>
<feature type="transmembrane region" description="Helical" evidence="5">
    <location>
        <begin position="103"/>
        <end position="126"/>
    </location>
</feature>
<keyword evidence="3 5" id="KW-1133">Transmembrane helix</keyword>
<sequence length="189" mass="19513">MTTALSVSLPVAFLCWTVSLAIVADPIHWFVMESIRPSSPGWVVAPFTTTGLFKLVLTVPVVAVFGGGLERYAGSRHTAVFVLGAAYVPLLAQITFAEQAGSARGVVGSAAIALALGTCGSLLYFWGDTDRFSIRVDTDAVIGVVLALCLLVPLAAAAGLLPGSRYPAVGLLTGTAVGLGGFLAMRFEL</sequence>
<protein>
    <submittedName>
        <fullName evidence="6">Uncharacterized protein</fullName>
    </submittedName>
</protein>
<evidence type="ECO:0000313" key="6">
    <source>
        <dbReference type="EMBL" id="SEO13586.1"/>
    </source>
</evidence>
<gene>
    <name evidence="6" type="ORF">SAMN05216388_1008153</name>
</gene>
<evidence type="ECO:0000256" key="4">
    <source>
        <dbReference type="ARBA" id="ARBA00023136"/>
    </source>
</evidence>
<dbReference type="InterPro" id="IPR035952">
    <property type="entry name" value="Rhomboid-like_sf"/>
</dbReference>
<evidence type="ECO:0000313" key="7">
    <source>
        <dbReference type="Proteomes" id="UP000198775"/>
    </source>
</evidence>
<organism evidence="6 7">
    <name type="scientific">Halorientalis persicus</name>
    <dbReference type="NCBI Taxonomy" id="1367881"/>
    <lineage>
        <taxon>Archaea</taxon>
        <taxon>Methanobacteriati</taxon>
        <taxon>Methanobacteriota</taxon>
        <taxon>Stenosarchaea group</taxon>
        <taxon>Halobacteria</taxon>
        <taxon>Halobacteriales</taxon>
        <taxon>Haloarculaceae</taxon>
        <taxon>Halorientalis</taxon>
    </lineage>
</organism>
<feature type="transmembrane region" description="Helical" evidence="5">
    <location>
        <begin position="166"/>
        <end position="185"/>
    </location>
</feature>
<feature type="transmembrane region" description="Helical" evidence="5">
    <location>
        <begin position="138"/>
        <end position="160"/>
    </location>
</feature>
<keyword evidence="7" id="KW-1185">Reference proteome</keyword>
<evidence type="ECO:0000256" key="2">
    <source>
        <dbReference type="ARBA" id="ARBA00022692"/>
    </source>
</evidence>
<name>A0A1H8M8V9_9EURY</name>
<accession>A0A1H8M8V9</accession>
<dbReference type="GO" id="GO:0016020">
    <property type="term" value="C:membrane"/>
    <property type="evidence" value="ECO:0007669"/>
    <property type="project" value="UniProtKB-SubCell"/>
</dbReference>
<evidence type="ECO:0000256" key="1">
    <source>
        <dbReference type="ARBA" id="ARBA00004141"/>
    </source>
</evidence>
<reference evidence="7" key="1">
    <citation type="submission" date="2016-10" db="EMBL/GenBank/DDBJ databases">
        <authorList>
            <person name="Varghese N."/>
            <person name="Submissions S."/>
        </authorList>
    </citation>
    <scope>NUCLEOTIDE SEQUENCE [LARGE SCALE GENOMIC DNA]</scope>
    <source>
        <strain evidence="7">IBRC-M 10043</strain>
    </source>
</reference>
<evidence type="ECO:0000256" key="5">
    <source>
        <dbReference type="SAM" id="Phobius"/>
    </source>
</evidence>
<feature type="transmembrane region" description="Helical" evidence="5">
    <location>
        <begin position="78"/>
        <end position="97"/>
    </location>
</feature>
<dbReference type="AlphaFoldDB" id="A0A1H8M8V9"/>
<dbReference type="EMBL" id="FOCX01000008">
    <property type="protein sequence ID" value="SEO13586.1"/>
    <property type="molecule type" value="Genomic_DNA"/>
</dbReference>
<dbReference type="SUPFAM" id="SSF144091">
    <property type="entry name" value="Rhomboid-like"/>
    <property type="match status" value="1"/>
</dbReference>
<evidence type="ECO:0000256" key="3">
    <source>
        <dbReference type="ARBA" id="ARBA00022989"/>
    </source>
</evidence>
<keyword evidence="2 5" id="KW-0812">Transmembrane</keyword>
<feature type="transmembrane region" description="Helical" evidence="5">
    <location>
        <begin position="44"/>
        <end position="66"/>
    </location>
</feature>
<comment type="subcellular location">
    <subcellularLocation>
        <location evidence="1">Membrane</location>
        <topology evidence="1">Multi-pass membrane protein</topology>
    </subcellularLocation>
</comment>
<keyword evidence="4 5" id="KW-0472">Membrane</keyword>